<feature type="compositionally biased region" description="Polar residues" evidence="1">
    <location>
        <begin position="184"/>
        <end position="199"/>
    </location>
</feature>
<dbReference type="AlphaFoldDB" id="A0A6A4S5W3"/>
<keyword evidence="2" id="KW-0812">Transmembrane</keyword>
<sequence>MDETVSDCRRLQFEQTELSVSFLLILHVCKFPGSTILNVTFIVFSDSVGLLVFLVGRRQNNRSDIVSGTSSRVKVQRDAIAAPVLQQRATGDQRAERSNDSETLVRREDVELRRQHREPDRSGSVQMVRMVRIGPEGPDGPDGPEGPEGPDGPDRSGSVRIRPEGPDAASETSQPMTEDDSSHRPMSSQQSCEGQSTDTTQDETRLMF</sequence>
<feature type="region of interest" description="Disordered" evidence="1">
    <location>
        <begin position="86"/>
        <end position="208"/>
    </location>
</feature>
<gene>
    <name evidence="3" type="ORF">F2P81_022815</name>
</gene>
<dbReference type="Proteomes" id="UP000438429">
    <property type="component" value="Unassembled WGS sequence"/>
</dbReference>
<reference evidence="3 4" key="1">
    <citation type="submission" date="2019-06" db="EMBL/GenBank/DDBJ databases">
        <title>Draft genomes of female and male turbot (Scophthalmus maximus).</title>
        <authorList>
            <person name="Xu H."/>
            <person name="Xu X.-W."/>
            <person name="Shao C."/>
            <person name="Chen S."/>
        </authorList>
    </citation>
    <scope>NUCLEOTIDE SEQUENCE [LARGE SCALE GENOMIC DNA]</scope>
    <source>
        <strain evidence="3">Ysfricsl-2016a</strain>
        <tissue evidence="3">Blood</tissue>
    </source>
</reference>
<protein>
    <submittedName>
        <fullName evidence="3">Uncharacterized protein</fullName>
    </submittedName>
</protein>
<feature type="compositionally biased region" description="Basic and acidic residues" evidence="1">
    <location>
        <begin position="91"/>
        <end position="121"/>
    </location>
</feature>
<evidence type="ECO:0000256" key="2">
    <source>
        <dbReference type="SAM" id="Phobius"/>
    </source>
</evidence>
<feature type="transmembrane region" description="Helical" evidence="2">
    <location>
        <begin position="36"/>
        <end position="55"/>
    </location>
</feature>
<evidence type="ECO:0000313" key="4">
    <source>
        <dbReference type="Proteomes" id="UP000438429"/>
    </source>
</evidence>
<organism evidence="3 4">
    <name type="scientific">Scophthalmus maximus</name>
    <name type="common">Turbot</name>
    <name type="synonym">Psetta maxima</name>
    <dbReference type="NCBI Taxonomy" id="52904"/>
    <lineage>
        <taxon>Eukaryota</taxon>
        <taxon>Metazoa</taxon>
        <taxon>Chordata</taxon>
        <taxon>Craniata</taxon>
        <taxon>Vertebrata</taxon>
        <taxon>Euteleostomi</taxon>
        <taxon>Actinopterygii</taxon>
        <taxon>Neopterygii</taxon>
        <taxon>Teleostei</taxon>
        <taxon>Neoteleostei</taxon>
        <taxon>Acanthomorphata</taxon>
        <taxon>Carangaria</taxon>
        <taxon>Pleuronectiformes</taxon>
        <taxon>Pleuronectoidei</taxon>
        <taxon>Scophthalmidae</taxon>
        <taxon>Scophthalmus</taxon>
    </lineage>
</organism>
<evidence type="ECO:0000256" key="1">
    <source>
        <dbReference type="SAM" id="MobiDB-lite"/>
    </source>
</evidence>
<keyword evidence="2" id="KW-0472">Membrane</keyword>
<proteinExistence type="predicted"/>
<evidence type="ECO:0000313" key="3">
    <source>
        <dbReference type="EMBL" id="KAF0025934.1"/>
    </source>
</evidence>
<dbReference type="EMBL" id="VEVO01000020">
    <property type="protein sequence ID" value="KAF0025934.1"/>
    <property type="molecule type" value="Genomic_DNA"/>
</dbReference>
<comment type="caution">
    <text evidence="3">The sequence shown here is derived from an EMBL/GenBank/DDBJ whole genome shotgun (WGS) entry which is preliminary data.</text>
</comment>
<keyword evidence="2" id="KW-1133">Transmembrane helix</keyword>
<accession>A0A6A4S5W3</accession>
<name>A0A6A4S5W3_SCOMX</name>